<dbReference type="CDD" id="cd16922">
    <property type="entry name" value="HATPase_EvgS-ArcB-TorS-like"/>
    <property type="match status" value="1"/>
</dbReference>
<keyword evidence="5" id="KW-0808">Transferase</keyword>
<dbReference type="FunFam" id="3.30.565.10:FF:000010">
    <property type="entry name" value="Sensor histidine kinase RcsC"/>
    <property type="match status" value="1"/>
</dbReference>
<dbReference type="InterPro" id="IPR005467">
    <property type="entry name" value="His_kinase_dom"/>
</dbReference>
<dbReference type="InterPro" id="IPR036890">
    <property type="entry name" value="HATPase_C_sf"/>
</dbReference>
<dbReference type="InterPro" id="IPR004358">
    <property type="entry name" value="Sig_transdc_His_kin-like_C"/>
</dbReference>
<evidence type="ECO:0000256" key="11">
    <source>
        <dbReference type="ARBA" id="ARBA00068150"/>
    </source>
</evidence>
<feature type="domain" description="Histidine kinase" evidence="14">
    <location>
        <begin position="526"/>
        <end position="748"/>
    </location>
</feature>
<dbReference type="InterPro" id="IPR013767">
    <property type="entry name" value="PAS_fold"/>
</dbReference>
<evidence type="ECO:0000256" key="2">
    <source>
        <dbReference type="ARBA" id="ARBA00006402"/>
    </source>
</evidence>
<evidence type="ECO:0000313" key="17">
    <source>
        <dbReference type="EMBL" id="TYP68368.1"/>
    </source>
</evidence>
<dbReference type="Gene3D" id="2.10.70.100">
    <property type="match status" value="1"/>
</dbReference>
<dbReference type="Pfam" id="PF02518">
    <property type="entry name" value="HATPase_c"/>
    <property type="match status" value="1"/>
</dbReference>
<name>A0A5S5BPV3_9BACL</name>
<gene>
    <name evidence="17" type="ORF">BCM02_11953</name>
</gene>
<dbReference type="SUPFAM" id="SSF55874">
    <property type="entry name" value="ATPase domain of HSP90 chaperone/DNA topoisomerase II/histidine kinase"/>
    <property type="match status" value="1"/>
</dbReference>
<dbReference type="InterPro" id="IPR013655">
    <property type="entry name" value="PAS_fold_3"/>
</dbReference>
<dbReference type="Pfam" id="PF00989">
    <property type="entry name" value="PAS"/>
    <property type="match status" value="1"/>
</dbReference>
<dbReference type="CDD" id="cd00082">
    <property type="entry name" value="HisKA"/>
    <property type="match status" value="1"/>
</dbReference>
<keyword evidence="7" id="KW-0418">Kinase</keyword>
<dbReference type="SUPFAM" id="SSF55785">
    <property type="entry name" value="PYP-like sensor domain (PAS domain)"/>
    <property type="match status" value="4"/>
</dbReference>
<dbReference type="FunFam" id="1.10.287.130:FF:000002">
    <property type="entry name" value="Two-component osmosensing histidine kinase"/>
    <property type="match status" value="1"/>
</dbReference>
<dbReference type="PANTHER" id="PTHR45339:SF1">
    <property type="entry name" value="HYBRID SIGNAL TRANSDUCTION HISTIDINE KINASE J"/>
    <property type="match status" value="1"/>
</dbReference>
<evidence type="ECO:0000313" key="18">
    <source>
        <dbReference type="Proteomes" id="UP000323257"/>
    </source>
</evidence>
<dbReference type="PROSITE" id="PS50112">
    <property type="entry name" value="PAS"/>
    <property type="match status" value="2"/>
</dbReference>
<dbReference type="PROSITE" id="PS50109">
    <property type="entry name" value="HIS_KIN"/>
    <property type="match status" value="1"/>
</dbReference>
<keyword evidence="9" id="KW-0902">Two-component regulatory system</keyword>
<dbReference type="EMBL" id="VNHS01000019">
    <property type="protein sequence ID" value="TYP68368.1"/>
    <property type="molecule type" value="Genomic_DNA"/>
</dbReference>
<dbReference type="InterPro" id="IPR003661">
    <property type="entry name" value="HisK_dim/P_dom"/>
</dbReference>
<feature type="domain" description="PAC" evidence="16">
    <location>
        <begin position="206"/>
        <end position="260"/>
    </location>
</feature>
<evidence type="ECO:0000256" key="13">
    <source>
        <dbReference type="SAM" id="MobiDB-lite"/>
    </source>
</evidence>
<keyword evidence="8" id="KW-0067">ATP-binding</keyword>
<dbReference type="PRINTS" id="PR00344">
    <property type="entry name" value="BCTRLSENSOR"/>
</dbReference>
<feature type="region of interest" description="Disordered" evidence="13">
    <location>
        <begin position="752"/>
        <end position="782"/>
    </location>
</feature>
<evidence type="ECO:0000256" key="4">
    <source>
        <dbReference type="ARBA" id="ARBA00022553"/>
    </source>
</evidence>
<feature type="domain" description="PAS" evidence="15">
    <location>
        <begin position="389"/>
        <end position="433"/>
    </location>
</feature>
<evidence type="ECO:0000259" key="16">
    <source>
        <dbReference type="PROSITE" id="PS50113"/>
    </source>
</evidence>
<dbReference type="SMART" id="SM00086">
    <property type="entry name" value="PAC"/>
    <property type="match status" value="4"/>
</dbReference>
<evidence type="ECO:0000256" key="6">
    <source>
        <dbReference type="ARBA" id="ARBA00022741"/>
    </source>
</evidence>
<feature type="domain" description="PAS" evidence="15">
    <location>
        <begin position="136"/>
        <end position="206"/>
    </location>
</feature>
<dbReference type="OrthoDB" id="9815750at2"/>
<dbReference type="InterPro" id="IPR000700">
    <property type="entry name" value="PAS-assoc_C"/>
</dbReference>
<dbReference type="PROSITE" id="PS50113">
    <property type="entry name" value="PAC"/>
    <property type="match status" value="2"/>
</dbReference>
<dbReference type="SUPFAM" id="SSF47384">
    <property type="entry name" value="Homodimeric domain of signal transducing histidine kinase"/>
    <property type="match status" value="1"/>
</dbReference>
<dbReference type="Gene3D" id="3.30.450.20">
    <property type="entry name" value="PAS domain"/>
    <property type="match status" value="4"/>
</dbReference>
<comment type="catalytic activity">
    <reaction evidence="1">
        <text>ATP + protein L-histidine = ADP + protein N-phospho-L-histidine.</text>
        <dbReference type="EC" id="2.7.13.3"/>
    </reaction>
</comment>
<keyword evidence="6" id="KW-0547">Nucleotide-binding</keyword>
<comment type="subunit">
    <text evidence="10">At low DSF concentrations, interacts with RpfF.</text>
</comment>
<dbReference type="SMART" id="SM00091">
    <property type="entry name" value="PAS"/>
    <property type="match status" value="4"/>
</dbReference>
<evidence type="ECO:0000256" key="8">
    <source>
        <dbReference type="ARBA" id="ARBA00022840"/>
    </source>
</evidence>
<evidence type="ECO:0000256" key="7">
    <source>
        <dbReference type="ARBA" id="ARBA00022777"/>
    </source>
</evidence>
<sequence length="782" mass="86755">MSSSLEIDYRSIVHYSPIATAVLAAELGEIAYANPAFCRLAGLETEAELRGLAWTELTVPAGTEVPDHGVLSRAVLASRDGRIERELQIALKNGELVPVRAQLYRIGDGHPAPAFLLLQLIDLTDIRSEERKLRKELEMLSLITEYTQDVISFSEPDGTLLYCTPSMLPVLGYEPSSAVGRNRIEFYHPDDAEEMRNDRSKLYSDRDTFVRRVKHNDGHYIWLEIVSRIIRHPETGEPFKVLTITRDITKRKQYEDTLSRAQEIAHIGCWDWDLLTGRLTYSEQLRRIFDDQLPAVDYALDSMLQCVHPEDLPRLLSAVDHMRTGRNGSDLTYRIFLPDGDVRVLHAQCEPELDVNGNPARIIGMIQDITQRERYITQIEQLSHEHALILNTVSEGICGLDMEGRCTFINPAGARKLGYSIADLEGTTCLNQIQQTAPDGSHYAAGQTPIHAAIVLGEDPVWKEGVFWRKDGSSFLAEYRVTPLYDNGLQIGAVVNYHDKTSQKEILRAKEMAEQADRAKSEFLAIISHELRTPMNGIVGIMDLLTDTELDDEQRAYLDIIRKSSDSLLYILNEVLDYSKLEAGKMSIMHEPIDIAHLVEGVLTLFTPAAQEKQLALASVLNESIPPVFMGDGARLRQILINLVGNAIKFTDNGEVSVTIERLANPDPHALTLAFCVKDTGIGIPAQLQGQLFQSFSQLHPSLNRKYGGTGLGLSICRKLVELMGGIIGVDSAEGAGSTFYFTLPFGTLSAPEQPADAERAESGPTAPAAGKVLFPADGSRR</sequence>
<dbReference type="CDD" id="cd00130">
    <property type="entry name" value="PAS"/>
    <property type="match status" value="4"/>
</dbReference>
<dbReference type="GO" id="GO:0006355">
    <property type="term" value="P:regulation of DNA-templated transcription"/>
    <property type="evidence" value="ECO:0007669"/>
    <property type="project" value="InterPro"/>
</dbReference>
<evidence type="ECO:0000256" key="10">
    <source>
        <dbReference type="ARBA" id="ARBA00064003"/>
    </source>
</evidence>
<dbReference type="InterPro" id="IPR036097">
    <property type="entry name" value="HisK_dim/P_sf"/>
</dbReference>
<accession>A0A5S5BPV3</accession>
<dbReference type="Gene3D" id="3.30.565.10">
    <property type="entry name" value="Histidine kinase-like ATPase, C-terminal domain"/>
    <property type="match status" value="1"/>
</dbReference>
<dbReference type="Pfam" id="PF08447">
    <property type="entry name" value="PAS_3"/>
    <property type="match status" value="2"/>
</dbReference>
<reference evidence="17 18" key="1">
    <citation type="submission" date="2019-07" db="EMBL/GenBank/DDBJ databases">
        <title>Genomic Encyclopedia of Type Strains, Phase III (KMG-III): the genomes of soil and plant-associated and newly described type strains.</title>
        <authorList>
            <person name="Whitman W."/>
        </authorList>
    </citation>
    <scope>NUCLEOTIDE SEQUENCE [LARGE SCALE GENOMIC DNA]</scope>
    <source>
        <strain evidence="17 18">BL24</strain>
    </source>
</reference>
<dbReference type="InterPro" id="IPR035965">
    <property type="entry name" value="PAS-like_dom_sf"/>
</dbReference>
<dbReference type="RefSeq" id="WP_148933427.1">
    <property type="nucleotide sequence ID" value="NZ_VNHS01000019.1"/>
</dbReference>
<keyword evidence="18" id="KW-1185">Reference proteome</keyword>
<dbReference type="GO" id="GO:0005524">
    <property type="term" value="F:ATP binding"/>
    <property type="evidence" value="ECO:0007669"/>
    <property type="project" value="UniProtKB-KW"/>
</dbReference>
<dbReference type="SMART" id="SM00388">
    <property type="entry name" value="HisKA"/>
    <property type="match status" value="1"/>
</dbReference>
<evidence type="ECO:0000256" key="1">
    <source>
        <dbReference type="ARBA" id="ARBA00000085"/>
    </source>
</evidence>
<dbReference type="SMART" id="SM00387">
    <property type="entry name" value="HATPase_c"/>
    <property type="match status" value="1"/>
</dbReference>
<protein>
    <recommendedName>
        <fullName evidence="12">Circadian input-output histidine kinase CikA</fullName>
        <ecNumber evidence="3">2.7.13.3</ecNumber>
    </recommendedName>
    <alternativeName>
        <fullName evidence="11">Sensory/regulatory protein RpfC</fullName>
    </alternativeName>
</protein>
<dbReference type="AlphaFoldDB" id="A0A5S5BPV3"/>
<keyword evidence="4" id="KW-0597">Phosphoprotein</keyword>
<comment type="similarity">
    <text evidence="2">In the N-terminal section; belongs to the phytochrome family.</text>
</comment>
<dbReference type="PANTHER" id="PTHR45339">
    <property type="entry name" value="HYBRID SIGNAL TRANSDUCTION HISTIDINE KINASE J"/>
    <property type="match status" value="1"/>
</dbReference>
<dbReference type="GO" id="GO:0000155">
    <property type="term" value="F:phosphorelay sensor kinase activity"/>
    <property type="evidence" value="ECO:0007669"/>
    <property type="project" value="InterPro"/>
</dbReference>
<comment type="caution">
    <text evidence="17">The sequence shown here is derived from an EMBL/GenBank/DDBJ whole genome shotgun (WGS) entry which is preliminary data.</text>
</comment>
<evidence type="ECO:0000256" key="12">
    <source>
        <dbReference type="ARBA" id="ARBA00074306"/>
    </source>
</evidence>
<dbReference type="Pfam" id="PF13426">
    <property type="entry name" value="PAS_9"/>
    <property type="match status" value="1"/>
</dbReference>
<proteinExistence type="inferred from homology"/>
<evidence type="ECO:0000256" key="5">
    <source>
        <dbReference type="ARBA" id="ARBA00022679"/>
    </source>
</evidence>
<dbReference type="InterPro" id="IPR003594">
    <property type="entry name" value="HATPase_dom"/>
</dbReference>
<dbReference type="Pfam" id="PF00512">
    <property type="entry name" value="HisKA"/>
    <property type="match status" value="1"/>
</dbReference>
<organism evidence="17 18">
    <name type="scientific">Paenibacillus methanolicus</name>
    <dbReference type="NCBI Taxonomy" id="582686"/>
    <lineage>
        <taxon>Bacteria</taxon>
        <taxon>Bacillati</taxon>
        <taxon>Bacillota</taxon>
        <taxon>Bacilli</taxon>
        <taxon>Bacillales</taxon>
        <taxon>Paenibacillaceae</taxon>
        <taxon>Paenibacillus</taxon>
    </lineage>
</organism>
<evidence type="ECO:0000256" key="9">
    <source>
        <dbReference type="ARBA" id="ARBA00023012"/>
    </source>
</evidence>
<evidence type="ECO:0000259" key="15">
    <source>
        <dbReference type="PROSITE" id="PS50112"/>
    </source>
</evidence>
<dbReference type="Proteomes" id="UP000323257">
    <property type="component" value="Unassembled WGS sequence"/>
</dbReference>
<evidence type="ECO:0000259" key="14">
    <source>
        <dbReference type="PROSITE" id="PS50109"/>
    </source>
</evidence>
<dbReference type="InterPro" id="IPR001610">
    <property type="entry name" value="PAC"/>
</dbReference>
<dbReference type="InterPro" id="IPR000014">
    <property type="entry name" value="PAS"/>
</dbReference>
<dbReference type="EC" id="2.7.13.3" evidence="3"/>
<evidence type="ECO:0000256" key="3">
    <source>
        <dbReference type="ARBA" id="ARBA00012438"/>
    </source>
</evidence>
<dbReference type="NCBIfam" id="TIGR00229">
    <property type="entry name" value="sensory_box"/>
    <property type="match status" value="3"/>
</dbReference>
<dbReference type="Gene3D" id="1.10.287.130">
    <property type="match status" value="1"/>
</dbReference>
<feature type="domain" description="PAC" evidence="16">
    <location>
        <begin position="329"/>
        <end position="381"/>
    </location>
</feature>